<reference evidence="3 4" key="1">
    <citation type="submission" date="2016-05" db="EMBL/GenBank/DDBJ databases">
        <title>Paenibacillus oryzae. sp. nov., isolated from the rice root.</title>
        <authorList>
            <person name="Zhang J."/>
            <person name="Zhang X."/>
        </authorList>
    </citation>
    <scope>NUCLEOTIDE SEQUENCE [LARGE SCALE GENOMIC DNA]</scope>
    <source>
        <strain evidence="3 4">1DrF-4</strain>
    </source>
</reference>
<evidence type="ECO:0000259" key="2">
    <source>
        <dbReference type="PROSITE" id="PS50966"/>
    </source>
</evidence>
<dbReference type="STRING" id="1844972.A7K91_10105"/>
<keyword evidence="1" id="KW-0863">Zinc-finger</keyword>
<proteinExistence type="predicted"/>
<keyword evidence="1" id="KW-0862">Zinc</keyword>
<dbReference type="AlphaFoldDB" id="A0A1A5YUZ6"/>
<comment type="caution">
    <text evidence="3">The sequence shown here is derived from an EMBL/GenBank/DDBJ whole genome shotgun (WGS) entry which is preliminary data.</text>
</comment>
<evidence type="ECO:0000313" key="4">
    <source>
        <dbReference type="Proteomes" id="UP000092024"/>
    </source>
</evidence>
<keyword evidence="1" id="KW-0479">Metal-binding</keyword>
<accession>A0A1A5YUZ6</accession>
<evidence type="ECO:0000313" key="3">
    <source>
        <dbReference type="EMBL" id="OBR69461.1"/>
    </source>
</evidence>
<gene>
    <name evidence="3" type="ORF">A7K91_10105</name>
</gene>
<name>A0A1A5YUZ6_9BACL</name>
<keyword evidence="4" id="KW-1185">Reference proteome</keyword>
<dbReference type="InterPro" id="IPR007527">
    <property type="entry name" value="Znf_SWIM"/>
</dbReference>
<dbReference type="Pfam" id="PF04434">
    <property type="entry name" value="SWIM"/>
    <property type="match status" value="1"/>
</dbReference>
<dbReference type="GO" id="GO:0008270">
    <property type="term" value="F:zinc ion binding"/>
    <property type="evidence" value="ECO:0007669"/>
    <property type="project" value="UniProtKB-KW"/>
</dbReference>
<dbReference type="OrthoDB" id="9816340at2"/>
<organism evidence="3 4">
    <name type="scientific">Paenibacillus oryzae</name>
    <dbReference type="NCBI Taxonomy" id="1844972"/>
    <lineage>
        <taxon>Bacteria</taxon>
        <taxon>Bacillati</taxon>
        <taxon>Bacillota</taxon>
        <taxon>Bacilli</taxon>
        <taxon>Bacillales</taxon>
        <taxon>Paenibacillaceae</taxon>
        <taxon>Paenibacillus</taxon>
    </lineage>
</organism>
<evidence type="ECO:0000256" key="1">
    <source>
        <dbReference type="PROSITE-ProRule" id="PRU00325"/>
    </source>
</evidence>
<dbReference type="RefSeq" id="WP_068678499.1">
    <property type="nucleotide sequence ID" value="NZ_LYPA01000017.1"/>
</dbReference>
<sequence>MVEVTESFVDSLAPNSAAAKNGRDLVKKNKLSGLSKSEDGVLLFGNCAGSGASGYSCSADFKEGDTPVFRCNCPSRQFPCKHGLALLYAYAGGQTFSVAEVPADLEAKREKAEQRSAKKAAQAEAAISGEAEVKPKKVNKSALAKKIKAQLQGLDMLEKLVLSLIRGGLGTVDKRSLAGIRDGVKELGNSYLPGAQNELRALSIHLEAALAGSGNQEADYTAAIEQLLLIGALIRKGRPYLEAKLEDPELKPDTETAIEEWLGHAWQLSELQAHGLLRQNREMIQLSFISHDDKSRGEFVDIGYWMELENGEIHRTFNYRPYKAAKYIKEEDSFFDAVTAQELYIYPGTFNRRVRMENPSFAPVEERHRTKVREAAEISIADAVKKVRNELKNPLGNKSPVVLVHAKSIQETEDGGLALLDRAGGKLQLDDHAGGWKSTLHLLRILPKAELEDAAFLLLLRHDPGQFRLVAQPLSIIHETHITRLLY</sequence>
<feature type="domain" description="SWIM-type" evidence="2">
    <location>
        <begin position="55"/>
        <end position="91"/>
    </location>
</feature>
<dbReference type="EMBL" id="LYPA01000017">
    <property type="protein sequence ID" value="OBR69461.1"/>
    <property type="molecule type" value="Genomic_DNA"/>
</dbReference>
<dbReference type="Proteomes" id="UP000092024">
    <property type="component" value="Unassembled WGS sequence"/>
</dbReference>
<protein>
    <recommendedName>
        <fullName evidence="2">SWIM-type domain-containing protein</fullName>
    </recommendedName>
</protein>
<dbReference type="PROSITE" id="PS50966">
    <property type="entry name" value="ZF_SWIM"/>
    <property type="match status" value="1"/>
</dbReference>